<dbReference type="InterPro" id="IPR057499">
    <property type="entry name" value="Kelch_FKB95"/>
</dbReference>
<feature type="domain" description="FKB95-like N-terminal Kelch" evidence="3">
    <location>
        <begin position="121"/>
        <end position="279"/>
    </location>
</feature>
<evidence type="ECO:0000313" key="5">
    <source>
        <dbReference type="RefSeq" id="XP_018462350.1"/>
    </source>
</evidence>
<protein>
    <submittedName>
        <fullName evidence="5">F-box/kelch-repeat protein At1g27420</fullName>
    </submittedName>
</protein>
<dbReference type="Gene3D" id="2.120.10.80">
    <property type="entry name" value="Kelch-type beta propeller"/>
    <property type="match status" value="1"/>
</dbReference>
<dbReference type="Pfam" id="PF25210">
    <property type="entry name" value="Kelch_FKB95"/>
    <property type="match status" value="1"/>
</dbReference>
<dbReference type="RefSeq" id="XP_018462350.1">
    <property type="nucleotide sequence ID" value="XM_018606848.2"/>
</dbReference>
<dbReference type="Proteomes" id="UP000504610">
    <property type="component" value="Unplaced"/>
</dbReference>
<evidence type="ECO:0000256" key="1">
    <source>
        <dbReference type="ARBA" id="ARBA00022441"/>
    </source>
</evidence>
<dbReference type="InterPro" id="IPR015915">
    <property type="entry name" value="Kelch-typ_b-propeller"/>
</dbReference>
<dbReference type="OrthoDB" id="45365at2759"/>
<dbReference type="KEGG" id="rsz:108833427"/>
<keyword evidence="4" id="KW-1185">Reference proteome</keyword>
<accession>A0A6J0LPZ0</accession>
<dbReference type="PANTHER" id="PTHR46344">
    <property type="entry name" value="OS02G0202900 PROTEIN"/>
    <property type="match status" value="1"/>
</dbReference>
<sequence>MDPLIPGLLDEVAELCLTRIPRSEFRTISHVCSRWRRLIMREEQFMCVLMDNMYSEVFDGSGNTMGQIPPVPGPLKCGYGLMVLDGRKIVLVGGKYKARRSKVRGLKVRRAFEVREPAFTNAVSANVHEFNPATNRWRKLADMNIPRHNFACAEVEGLLYVIRGYSADDVSILNAEVYNPKTNKWSLMDCPHHPNFSPAFAFSFNTKLFVVGNKSRFIDIYDPRKKTWEELDSRRKLDVYSYTVVSNKVYFLNRYRSGVGVFDPEKNSWSSVDVPKTFSRSSLGQLNNKVILYSRGIGYGLDKEDEAKWRATPITISGFEAISVLINF</sequence>
<reference evidence="5" key="1">
    <citation type="submission" date="2025-08" db="UniProtKB">
        <authorList>
            <consortium name="RefSeq"/>
        </authorList>
    </citation>
    <scope>IDENTIFICATION</scope>
    <source>
        <tissue evidence="5">Leaf</tissue>
    </source>
</reference>
<keyword evidence="2" id="KW-0677">Repeat</keyword>
<dbReference type="PANTHER" id="PTHR46344:SF1">
    <property type="entry name" value="OS02G0504900 PROTEIN"/>
    <property type="match status" value="1"/>
</dbReference>
<dbReference type="SUPFAM" id="SSF117281">
    <property type="entry name" value="Kelch motif"/>
    <property type="match status" value="1"/>
</dbReference>
<keyword evidence="1" id="KW-0880">Kelch repeat</keyword>
<evidence type="ECO:0000256" key="2">
    <source>
        <dbReference type="ARBA" id="ARBA00022737"/>
    </source>
</evidence>
<gene>
    <name evidence="5" type="primary">LOC108833427</name>
</gene>
<evidence type="ECO:0000313" key="4">
    <source>
        <dbReference type="Proteomes" id="UP000504610"/>
    </source>
</evidence>
<proteinExistence type="predicted"/>
<dbReference type="AlphaFoldDB" id="A0A6J0LPZ0"/>
<name>A0A6J0LPZ0_RAPSA</name>
<organism evidence="4 5">
    <name type="scientific">Raphanus sativus</name>
    <name type="common">Radish</name>
    <name type="synonym">Raphanus raphanistrum var. sativus</name>
    <dbReference type="NCBI Taxonomy" id="3726"/>
    <lineage>
        <taxon>Eukaryota</taxon>
        <taxon>Viridiplantae</taxon>
        <taxon>Streptophyta</taxon>
        <taxon>Embryophyta</taxon>
        <taxon>Tracheophyta</taxon>
        <taxon>Spermatophyta</taxon>
        <taxon>Magnoliopsida</taxon>
        <taxon>eudicotyledons</taxon>
        <taxon>Gunneridae</taxon>
        <taxon>Pentapetalae</taxon>
        <taxon>rosids</taxon>
        <taxon>malvids</taxon>
        <taxon>Brassicales</taxon>
        <taxon>Brassicaceae</taxon>
        <taxon>Brassiceae</taxon>
        <taxon>Raphanus</taxon>
    </lineage>
</organism>
<dbReference type="GeneID" id="108833427"/>
<evidence type="ECO:0000259" key="3">
    <source>
        <dbReference type="Pfam" id="PF25210"/>
    </source>
</evidence>